<dbReference type="AlphaFoldDB" id="A0A433XG46"/>
<name>A0A433XG46_9HYPH</name>
<dbReference type="PANTHER" id="PTHR43433:SF5">
    <property type="entry name" value="AB HYDROLASE-1 DOMAIN-CONTAINING PROTEIN"/>
    <property type="match status" value="1"/>
</dbReference>
<dbReference type="GO" id="GO:0046503">
    <property type="term" value="P:glycerolipid catabolic process"/>
    <property type="evidence" value="ECO:0007669"/>
    <property type="project" value="TreeGrafter"/>
</dbReference>
<reference evidence="2 3" key="1">
    <citation type="journal article" date="2016" name="Int. J. Syst. Evol. Microbiol.">
        <title>Arsenicitalea aurantiaca gen. nov., sp. nov., a new member of the family Hyphomicrobiaceae, isolated from high-arsenic sediment.</title>
        <authorList>
            <person name="Mu Y."/>
            <person name="Zhou L."/>
            <person name="Zeng X.C."/>
            <person name="Liu L."/>
            <person name="Pan Y."/>
            <person name="Chen X."/>
            <person name="Wang J."/>
            <person name="Li S."/>
            <person name="Li W.J."/>
            <person name="Wang Y."/>
        </authorList>
    </citation>
    <scope>NUCLEOTIDE SEQUENCE [LARGE SCALE GENOMIC DNA]</scope>
    <source>
        <strain evidence="2 3">42-50</strain>
    </source>
</reference>
<comment type="caution">
    <text evidence="2">The sequence shown here is derived from an EMBL/GenBank/DDBJ whole genome shotgun (WGS) entry which is preliminary data.</text>
</comment>
<accession>A0A433XG46</accession>
<dbReference type="InterPro" id="IPR000073">
    <property type="entry name" value="AB_hydrolase_1"/>
</dbReference>
<dbReference type="Proteomes" id="UP000281547">
    <property type="component" value="Unassembled WGS sequence"/>
</dbReference>
<dbReference type="PANTHER" id="PTHR43433">
    <property type="entry name" value="HYDROLASE, ALPHA/BETA FOLD FAMILY PROTEIN"/>
    <property type="match status" value="1"/>
</dbReference>
<dbReference type="Pfam" id="PF00561">
    <property type="entry name" value="Abhydrolase_1"/>
    <property type="match status" value="1"/>
</dbReference>
<organism evidence="2 3">
    <name type="scientific">Arsenicitalea aurantiaca</name>
    <dbReference type="NCBI Taxonomy" id="1783274"/>
    <lineage>
        <taxon>Bacteria</taxon>
        <taxon>Pseudomonadati</taxon>
        <taxon>Pseudomonadota</taxon>
        <taxon>Alphaproteobacteria</taxon>
        <taxon>Hyphomicrobiales</taxon>
        <taxon>Devosiaceae</taxon>
        <taxon>Arsenicitalea</taxon>
    </lineage>
</organism>
<sequence>MAQFTSDGVEIAYEIHGEGRPILLIHGFGSSAAVNWVGTGWVETLTGAGYQAIALDNRGHGKSQKLHDPAAYTPAIMADDAVALLDHLGIETLPVMGYSMGARIAAFLAHRHAGRASAMVWGGMGMNLVTGLGDSETIIAALLAPTLSEVTDPIGRQFRIFAEHTGSDREALAACMATSRAPLAESAVREIEVPVLVAIGADDVMAGDPQKLADLLPRGEAFVIPRRDHMRATGDPAFRQAALDFLARNDQ</sequence>
<dbReference type="InterPro" id="IPR050471">
    <property type="entry name" value="AB_hydrolase"/>
</dbReference>
<dbReference type="SUPFAM" id="SSF53474">
    <property type="entry name" value="alpha/beta-Hydrolases"/>
    <property type="match status" value="1"/>
</dbReference>
<dbReference type="EMBL" id="RZNJ01000002">
    <property type="protein sequence ID" value="RUT33055.1"/>
    <property type="molecule type" value="Genomic_DNA"/>
</dbReference>
<keyword evidence="3" id="KW-1185">Reference proteome</keyword>
<dbReference type="OrthoDB" id="9804723at2"/>
<dbReference type="RefSeq" id="WP_127188010.1">
    <property type="nucleotide sequence ID" value="NZ_RZNJ01000002.1"/>
</dbReference>
<gene>
    <name evidence="2" type="ORF">EMQ25_07990</name>
</gene>
<evidence type="ECO:0000313" key="2">
    <source>
        <dbReference type="EMBL" id="RUT33055.1"/>
    </source>
</evidence>
<dbReference type="InterPro" id="IPR029058">
    <property type="entry name" value="AB_hydrolase_fold"/>
</dbReference>
<feature type="domain" description="AB hydrolase-1" evidence="1">
    <location>
        <begin position="21"/>
        <end position="120"/>
    </location>
</feature>
<evidence type="ECO:0000313" key="3">
    <source>
        <dbReference type="Proteomes" id="UP000281547"/>
    </source>
</evidence>
<dbReference type="GO" id="GO:0004806">
    <property type="term" value="F:triacylglycerol lipase activity"/>
    <property type="evidence" value="ECO:0007669"/>
    <property type="project" value="TreeGrafter"/>
</dbReference>
<dbReference type="Gene3D" id="3.40.50.1820">
    <property type="entry name" value="alpha/beta hydrolase"/>
    <property type="match status" value="1"/>
</dbReference>
<protein>
    <submittedName>
        <fullName evidence="2">Alpha/beta hydrolase</fullName>
    </submittedName>
</protein>
<keyword evidence="2" id="KW-0378">Hydrolase</keyword>
<evidence type="ECO:0000259" key="1">
    <source>
        <dbReference type="Pfam" id="PF00561"/>
    </source>
</evidence>
<proteinExistence type="predicted"/>